<evidence type="ECO:0000256" key="14">
    <source>
        <dbReference type="RuleBase" id="RU003692"/>
    </source>
</evidence>
<dbReference type="InterPro" id="IPR050151">
    <property type="entry name" value="Class-I_Pyr_Nuc-Dis_Oxidored"/>
</dbReference>
<dbReference type="Gene3D" id="3.30.390.30">
    <property type="match status" value="1"/>
</dbReference>
<protein>
    <recommendedName>
        <fullName evidence="3 14">Dihydrolipoyl dehydrogenase</fullName>
        <ecNumber evidence="2 14">1.8.1.4</ecNumber>
    </recommendedName>
</protein>
<evidence type="ECO:0000256" key="3">
    <source>
        <dbReference type="ARBA" id="ARBA00016961"/>
    </source>
</evidence>
<reference evidence="17" key="1">
    <citation type="submission" date="2020-11" db="EMBL/GenBank/DDBJ databases">
        <title>Multidrug resistant novel bacterium Savagea serpentis sp. nov., isolated from the scats of a vine snake (Ahaetulla nasuta).</title>
        <authorList>
            <person name="Venkata Ramana V."/>
            <person name="Vikas Patil S."/>
            <person name="Yogita Lugani V."/>
        </authorList>
    </citation>
    <scope>NUCLEOTIDE SEQUENCE</scope>
    <source>
        <strain evidence="17">SN6</strain>
    </source>
</reference>
<evidence type="ECO:0000256" key="11">
    <source>
        <dbReference type="PIRSR" id="PIRSR000350-2"/>
    </source>
</evidence>
<dbReference type="AlphaFoldDB" id="A0A8J7GM89"/>
<feature type="domain" description="Pyridine nucleotide-disulphide oxidoreductase dimerisation" evidence="15">
    <location>
        <begin position="337"/>
        <end position="445"/>
    </location>
</feature>
<evidence type="ECO:0000313" key="17">
    <source>
        <dbReference type="EMBL" id="MBF4501563.1"/>
    </source>
</evidence>
<gene>
    <name evidence="17" type="primary">lpdA</name>
    <name evidence="17" type="ORF">IRY55_09320</name>
</gene>
<feature type="binding site" evidence="12">
    <location>
        <begin position="141"/>
        <end position="143"/>
    </location>
    <ligand>
        <name>FAD</name>
        <dbReference type="ChEBI" id="CHEBI:57692"/>
    </ligand>
</feature>
<dbReference type="EC" id="1.8.1.4" evidence="2 14"/>
<dbReference type="SUPFAM" id="SSF55424">
    <property type="entry name" value="FAD/NAD-linked reductases, dimerisation (C-terminal) domain"/>
    <property type="match status" value="1"/>
</dbReference>
<dbReference type="Pfam" id="PF07992">
    <property type="entry name" value="Pyr_redox_2"/>
    <property type="match status" value="1"/>
</dbReference>
<sequence length="456" mass="49570">MTMYDVVVIGGGPGGYVTAIRAAQKGFKTALIEKGELGGTCLNTGCIPSKAMLEHASIIRKIESVKDWGIFCEVEKLEYGKMQKRRASIIQNLRNGVQMLLSKGKIDLIRGEAQVVGEHEIIVKKSEKSETVQSKRIVIATGSTPSVPPIPGLMDIAYDTTDTIFESNEVPASLTIIGGGVIGVEMAEIFSALGTKVTIIEVAPRILMLEDQEISKALQRKLAKRGIQFHIGHSVERCEHVDEMFRVHLANDAVIESARLLVATGRKANLEVVQNLALPVEGGKLQVNDQFATAIPSIFAIGDVVGRMPLAHVASAEGLALVDTWLGKENNLDYKKIPRCVYTLDQVASVGYTEEQLKEEHIAYRGETYSFAGNGKAMTKDQTDGFVKIFVDTQYGEVLGVTMFGPDVTEIIGYPTAVMQLEGTIEELADITVAHPSITEVIDEVANKYLNQGIHS</sequence>
<dbReference type="PRINTS" id="PR00411">
    <property type="entry name" value="PNDRDTASEI"/>
</dbReference>
<evidence type="ECO:0000256" key="9">
    <source>
        <dbReference type="ARBA" id="ARBA00023284"/>
    </source>
</evidence>
<dbReference type="EMBL" id="JADKPV010000004">
    <property type="protein sequence ID" value="MBF4501563.1"/>
    <property type="molecule type" value="Genomic_DNA"/>
</dbReference>
<dbReference type="InterPro" id="IPR004099">
    <property type="entry name" value="Pyr_nucl-diS_OxRdtase_dimer"/>
</dbReference>
<dbReference type="PROSITE" id="PS00076">
    <property type="entry name" value="PYRIDINE_REDOX_1"/>
    <property type="match status" value="1"/>
</dbReference>
<comment type="cofactor">
    <cofactor evidence="12 14">
        <name>FAD</name>
        <dbReference type="ChEBI" id="CHEBI:57692"/>
    </cofactor>
    <text evidence="12 14">Binds 1 FAD per subunit.</text>
</comment>
<dbReference type="PRINTS" id="PR00368">
    <property type="entry name" value="FADPNR"/>
</dbReference>
<comment type="catalytic activity">
    <reaction evidence="10 14">
        <text>N(6)-[(R)-dihydrolipoyl]-L-lysyl-[protein] + NAD(+) = N(6)-[(R)-lipoyl]-L-lysyl-[protein] + NADH + H(+)</text>
        <dbReference type="Rhea" id="RHEA:15045"/>
        <dbReference type="Rhea" id="RHEA-COMP:10474"/>
        <dbReference type="Rhea" id="RHEA-COMP:10475"/>
        <dbReference type="ChEBI" id="CHEBI:15378"/>
        <dbReference type="ChEBI" id="CHEBI:57540"/>
        <dbReference type="ChEBI" id="CHEBI:57945"/>
        <dbReference type="ChEBI" id="CHEBI:83099"/>
        <dbReference type="ChEBI" id="CHEBI:83100"/>
        <dbReference type="EC" id="1.8.1.4"/>
    </reaction>
</comment>
<keyword evidence="8" id="KW-1015">Disulfide bond</keyword>
<feature type="binding site" evidence="12">
    <location>
        <position position="50"/>
    </location>
    <ligand>
        <name>FAD</name>
        <dbReference type="ChEBI" id="CHEBI:57692"/>
    </ligand>
</feature>
<dbReference type="FunFam" id="3.30.390.30:FF:000001">
    <property type="entry name" value="Dihydrolipoyl dehydrogenase"/>
    <property type="match status" value="1"/>
</dbReference>
<evidence type="ECO:0000259" key="15">
    <source>
        <dbReference type="Pfam" id="PF02852"/>
    </source>
</evidence>
<evidence type="ECO:0000256" key="12">
    <source>
        <dbReference type="PIRSR" id="PIRSR000350-3"/>
    </source>
</evidence>
<evidence type="ECO:0000256" key="13">
    <source>
        <dbReference type="PIRSR" id="PIRSR000350-4"/>
    </source>
</evidence>
<dbReference type="Gene3D" id="3.50.50.60">
    <property type="entry name" value="FAD/NAD(P)-binding domain"/>
    <property type="match status" value="2"/>
</dbReference>
<feature type="domain" description="FAD/NAD(P)-binding" evidence="16">
    <location>
        <begin position="4"/>
        <end position="318"/>
    </location>
</feature>
<evidence type="ECO:0000256" key="1">
    <source>
        <dbReference type="ARBA" id="ARBA00007532"/>
    </source>
</evidence>
<keyword evidence="18" id="KW-1185">Reference proteome</keyword>
<dbReference type="InterPro" id="IPR016156">
    <property type="entry name" value="FAD/NAD-linked_Rdtase_dimer_sf"/>
</dbReference>
<dbReference type="NCBIfam" id="TIGR01350">
    <property type="entry name" value="lipoamide_DH"/>
    <property type="match status" value="1"/>
</dbReference>
<dbReference type="RefSeq" id="WP_194563042.1">
    <property type="nucleotide sequence ID" value="NZ_JADKPV010000004.1"/>
</dbReference>
<feature type="binding site" evidence="12">
    <location>
        <begin position="178"/>
        <end position="185"/>
    </location>
    <ligand>
        <name>NAD(+)</name>
        <dbReference type="ChEBI" id="CHEBI:57540"/>
    </ligand>
</feature>
<dbReference type="PIRSF" id="PIRSF000350">
    <property type="entry name" value="Mercury_reductase_MerA"/>
    <property type="match status" value="1"/>
</dbReference>
<comment type="caution">
    <text evidence="17">The sequence shown here is derived from an EMBL/GenBank/DDBJ whole genome shotgun (WGS) entry which is preliminary data.</text>
</comment>
<keyword evidence="12" id="KW-0547">Nucleotide-binding</keyword>
<evidence type="ECO:0000259" key="16">
    <source>
        <dbReference type="Pfam" id="PF07992"/>
    </source>
</evidence>
<proteinExistence type="inferred from homology"/>
<dbReference type="Pfam" id="PF02852">
    <property type="entry name" value="Pyr_redox_dim"/>
    <property type="match status" value="1"/>
</dbReference>
<keyword evidence="5 12" id="KW-0274">FAD</keyword>
<feature type="binding site" evidence="12">
    <location>
        <position position="201"/>
    </location>
    <ligand>
        <name>NAD(+)</name>
        <dbReference type="ChEBI" id="CHEBI:57540"/>
    </ligand>
</feature>
<dbReference type="SUPFAM" id="SSF51905">
    <property type="entry name" value="FAD/NAD(P)-binding domain"/>
    <property type="match status" value="1"/>
</dbReference>
<comment type="similarity">
    <text evidence="1 14">Belongs to the class-I pyridine nucleotide-disulfide oxidoreductase family.</text>
</comment>
<dbReference type="PANTHER" id="PTHR22912">
    <property type="entry name" value="DISULFIDE OXIDOREDUCTASE"/>
    <property type="match status" value="1"/>
</dbReference>
<keyword evidence="7 12" id="KW-0520">NAD</keyword>
<keyword evidence="9 14" id="KW-0676">Redox-active center</keyword>
<comment type="miscellaneous">
    <text evidence="14">The active site is a redox-active disulfide bond.</text>
</comment>
<evidence type="ECO:0000256" key="8">
    <source>
        <dbReference type="ARBA" id="ARBA00023157"/>
    </source>
</evidence>
<dbReference type="Proteomes" id="UP000622653">
    <property type="component" value="Unassembled WGS sequence"/>
</dbReference>
<evidence type="ECO:0000256" key="10">
    <source>
        <dbReference type="ARBA" id="ARBA00049187"/>
    </source>
</evidence>
<feature type="binding site" evidence="12">
    <location>
        <position position="265"/>
    </location>
    <ligand>
        <name>NAD(+)</name>
        <dbReference type="ChEBI" id="CHEBI:57540"/>
    </ligand>
</feature>
<evidence type="ECO:0000256" key="2">
    <source>
        <dbReference type="ARBA" id="ARBA00012608"/>
    </source>
</evidence>
<feature type="binding site" evidence="12">
    <location>
        <position position="303"/>
    </location>
    <ligand>
        <name>FAD</name>
        <dbReference type="ChEBI" id="CHEBI:57692"/>
    </ligand>
</feature>
<dbReference type="GO" id="GO:0004148">
    <property type="term" value="F:dihydrolipoyl dehydrogenase (NADH) activity"/>
    <property type="evidence" value="ECO:0007669"/>
    <property type="project" value="UniProtKB-EC"/>
</dbReference>
<evidence type="ECO:0000256" key="5">
    <source>
        <dbReference type="ARBA" id="ARBA00022827"/>
    </source>
</evidence>
<dbReference type="GO" id="GO:0050660">
    <property type="term" value="F:flavin adenine dinucleotide binding"/>
    <property type="evidence" value="ECO:0007669"/>
    <property type="project" value="InterPro"/>
</dbReference>
<accession>A0A8J7GM89</accession>
<dbReference type="InterPro" id="IPR023753">
    <property type="entry name" value="FAD/NAD-binding_dom"/>
</dbReference>
<keyword evidence="4 14" id="KW-0285">Flavoprotein</keyword>
<dbReference type="GO" id="GO:0006103">
    <property type="term" value="P:2-oxoglutarate metabolic process"/>
    <property type="evidence" value="ECO:0007669"/>
    <property type="project" value="TreeGrafter"/>
</dbReference>
<evidence type="ECO:0000256" key="6">
    <source>
        <dbReference type="ARBA" id="ARBA00023002"/>
    </source>
</evidence>
<dbReference type="InterPro" id="IPR012999">
    <property type="entry name" value="Pyr_OxRdtase_I_AS"/>
</dbReference>
<dbReference type="InterPro" id="IPR006258">
    <property type="entry name" value="Lipoamide_DH"/>
</dbReference>
<organism evidence="17 18">
    <name type="scientific">Savagea serpentis</name>
    <dbReference type="NCBI Taxonomy" id="2785297"/>
    <lineage>
        <taxon>Bacteria</taxon>
        <taxon>Bacillati</taxon>
        <taxon>Bacillota</taxon>
        <taxon>Bacilli</taxon>
        <taxon>Bacillales</taxon>
        <taxon>Caryophanaceae</taxon>
        <taxon>Savagea</taxon>
    </lineage>
</organism>
<feature type="disulfide bond" description="Redox-active" evidence="13">
    <location>
        <begin position="41"/>
        <end position="46"/>
    </location>
</feature>
<evidence type="ECO:0000256" key="7">
    <source>
        <dbReference type="ARBA" id="ARBA00023027"/>
    </source>
</evidence>
<dbReference type="InterPro" id="IPR036188">
    <property type="entry name" value="FAD/NAD-bd_sf"/>
</dbReference>
<dbReference type="InterPro" id="IPR001100">
    <property type="entry name" value="Pyr_nuc-diS_OxRdtase"/>
</dbReference>
<keyword evidence="6 14" id="KW-0560">Oxidoreductase</keyword>
<feature type="active site" description="Proton acceptor" evidence="11">
    <location>
        <position position="435"/>
    </location>
</feature>
<dbReference type="PANTHER" id="PTHR22912:SF151">
    <property type="entry name" value="DIHYDROLIPOYL DEHYDROGENASE, MITOCHONDRIAL"/>
    <property type="match status" value="1"/>
</dbReference>
<dbReference type="GO" id="GO:0005737">
    <property type="term" value="C:cytoplasm"/>
    <property type="evidence" value="ECO:0007669"/>
    <property type="project" value="UniProtKB-ARBA"/>
</dbReference>
<name>A0A8J7GM89_9BACL</name>
<evidence type="ECO:0000256" key="4">
    <source>
        <dbReference type="ARBA" id="ARBA00022630"/>
    </source>
</evidence>
<evidence type="ECO:0000313" key="18">
    <source>
        <dbReference type="Proteomes" id="UP000622653"/>
    </source>
</evidence>